<comment type="caution">
    <text evidence="1">The sequence shown here is derived from an EMBL/GenBank/DDBJ whole genome shotgun (WGS) entry which is preliminary data.</text>
</comment>
<dbReference type="Proteomes" id="UP000716291">
    <property type="component" value="Unassembled WGS sequence"/>
</dbReference>
<sequence length="268" mass="31744">MDQTQYLREQAKITVEKMAKDIQEGNGNAADYIKWLLQDYFKTLYVAKRADGLREGLEMYISFMENEEGLKNFEFFIGEEAITKKDYIDKLVLKIQQEVDKEEFEDMIANPEKHEKPIEYGVNYNEDILTELENWSWETPDMKPIVVLYEENIKDEFELSQHYQKEQEKFEHIREQVLNRLATTIVDWSHIKFEKPRNNERCIQLYVAARNEALRFVLNGCTIHKNLYKKIRKLDDWGRVSMLEDEQAVVAGICNEDYNINTSNGCGL</sequence>
<gene>
    <name evidence="1" type="ORF">G6F64_013296</name>
</gene>
<dbReference type="EMBL" id="JAANQT010005167">
    <property type="protein sequence ID" value="KAG1295633.1"/>
    <property type="molecule type" value="Genomic_DNA"/>
</dbReference>
<keyword evidence="2" id="KW-1185">Reference proteome</keyword>
<protein>
    <submittedName>
        <fullName evidence="1">Uncharacterized protein</fullName>
    </submittedName>
</protein>
<dbReference type="AlphaFoldDB" id="A0A9P6WVJ3"/>
<accession>A0A9P6WVJ3</accession>
<reference evidence="1" key="1">
    <citation type="journal article" date="2020" name="Microb. Genom.">
        <title>Genetic diversity of clinical and environmental Mucorales isolates obtained from an investigation of mucormycosis cases among solid organ transplant recipients.</title>
        <authorList>
            <person name="Nguyen M.H."/>
            <person name="Kaul D."/>
            <person name="Muto C."/>
            <person name="Cheng S.J."/>
            <person name="Richter R.A."/>
            <person name="Bruno V.M."/>
            <person name="Liu G."/>
            <person name="Beyhan S."/>
            <person name="Sundermann A.J."/>
            <person name="Mounaud S."/>
            <person name="Pasculle A.W."/>
            <person name="Nierman W.C."/>
            <person name="Driscoll E."/>
            <person name="Cumbie R."/>
            <person name="Clancy C.J."/>
            <person name="Dupont C.L."/>
        </authorList>
    </citation>
    <scope>NUCLEOTIDE SEQUENCE</scope>
    <source>
        <strain evidence="1">GL11</strain>
    </source>
</reference>
<proteinExistence type="predicted"/>
<evidence type="ECO:0000313" key="2">
    <source>
        <dbReference type="Proteomes" id="UP000716291"/>
    </source>
</evidence>
<name>A0A9P6WVJ3_RHIOR</name>
<organism evidence="1 2">
    <name type="scientific">Rhizopus oryzae</name>
    <name type="common">Mucormycosis agent</name>
    <name type="synonym">Rhizopus arrhizus var. delemar</name>
    <dbReference type="NCBI Taxonomy" id="64495"/>
    <lineage>
        <taxon>Eukaryota</taxon>
        <taxon>Fungi</taxon>
        <taxon>Fungi incertae sedis</taxon>
        <taxon>Mucoromycota</taxon>
        <taxon>Mucoromycotina</taxon>
        <taxon>Mucoromycetes</taxon>
        <taxon>Mucorales</taxon>
        <taxon>Mucorineae</taxon>
        <taxon>Rhizopodaceae</taxon>
        <taxon>Rhizopus</taxon>
    </lineage>
</organism>
<evidence type="ECO:0000313" key="1">
    <source>
        <dbReference type="EMBL" id="KAG1295633.1"/>
    </source>
</evidence>